<dbReference type="OrthoDB" id="10250354at2759"/>
<feature type="domain" description="J" evidence="4">
    <location>
        <begin position="71"/>
        <end position="134"/>
    </location>
</feature>
<dbReference type="InterPro" id="IPR051948">
    <property type="entry name" value="Hsp70_co-chaperone_J-domain"/>
</dbReference>
<keyword evidence="1" id="KW-0143">Chaperone</keyword>
<organism evidence="5 6">
    <name type="scientific">Dacryopinax primogenitus (strain DJM 731)</name>
    <name type="common">Brown rot fungus</name>
    <dbReference type="NCBI Taxonomy" id="1858805"/>
    <lineage>
        <taxon>Eukaryota</taxon>
        <taxon>Fungi</taxon>
        <taxon>Dikarya</taxon>
        <taxon>Basidiomycota</taxon>
        <taxon>Agaricomycotina</taxon>
        <taxon>Dacrymycetes</taxon>
        <taxon>Dacrymycetales</taxon>
        <taxon>Dacrymycetaceae</taxon>
        <taxon>Dacryopinax</taxon>
    </lineage>
</organism>
<dbReference type="InterPro" id="IPR001623">
    <property type="entry name" value="DnaJ_domain"/>
</dbReference>
<dbReference type="RefSeq" id="XP_040623827.1">
    <property type="nucleotide sequence ID" value="XM_040774133.1"/>
</dbReference>
<dbReference type="CDD" id="cd06257">
    <property type="entry name" value="DnaJ"/>
    <property type="match status" value="1"/>
</dbReference>
<dbReference type="HOGENOM" id="CLU_645608_0_0_1"/>
<dbReference type="Gene3D" id="1.10.287.110">
    <property type="entry name" value="DnaJ domain"/>
    <property type="match status" value="1"/>
</dbReference>
<keyword evidence="3" id="KW-1133">Transmembrane helix</keyword>
<feature type="transmembrane region" description="Helical" evidence="3">
    <location>
        <begin position="6"/>
        <end position="27"/>
    </location>
</feature>
<dbReference type="PANTHER" id="PTHR44360">
    <property type="entry name" value="DNAJ HOMOLOG SUBFAMILY B MEMBER 9"/>
    <property type="match status" value="1"/>
</dbReference>
<evidence type="ECO:0000256" key="3">
    <source>
        <dbReference type="SAM" id="Phobius"/>
    </source>
</evidence>
<evidence type="ECO:0000259" key="4">
    <source>
        <dbReference type="PROSITE" id="PS50076"/>
    </source>
</evidence>
<proteinExistence type="predicted"/>
<evidence type="ECO:0000313" key="6">
    <source>
        <dbReference type="Proteomes" id="UP000030653"/>
    </source>
</evidence>
<feature type="transmembrane region" description="Helical" evidence="3">
    <location>
        <begin position="149"/>
        <end position="169"/>
    </location>
</feature>
<protein>
    <recommendedName>
        <fullName evidence="4">J domain-containing protein</fullName>
    </recommendedName>
</protein>
<dbReference type="Proteomes" id="UP000030653">
    <property type="component" value="Unassembled WGS sequence"/>
</dbReference>
<dbReference type="PROSITE" id="PS50076">
    <property type="entry name" value="DNAJ_2"/>
    <property type="match status" value="1"/>
</dbReference>
<reference evidence="5 6" key="1">
    <citation type="journal article" date="2012" name="Science">
        <title>The Paleozoic origin of enzymatic lignin decomposition reconstructed from 31 fungal genomes.</title>
        <authorList>
            <person name="Floudas D."/>
            <person name="Binder M."/>
            <person name="Riley R."/>
            <person name="Barry K."/>
            <person name="Blanchette R.A."/>
            <person name="Henrissat B."/>
            <person name="Martinez A.T."/>
            <person name="Otillar R."/>
            <person name="Spatafora J.W."/>
            <person name="Yadav J.S."/>
            <person name="Aerts A."/>
            <person name="Benoit I."/>
            <person name="Boyd A."/>
            <person name="Carlson A."/>
            <person name="Copeland A."/>
            <person name="Coutinho P.M."/>
            <person name="de Vries R.P."/>
            <person name="Ferreira P."/>
            <person name="Findley K."/>
            <person name="Foster B."/>
            <person name="Gaskell J."/>
            <person name="Glotzer D."/>
            <person name="Gorecki P."/>
            <person name="Heitman J."/>
            <person name="Hesse C."/>
            <person name="Hori C."/>
            <person name="Igarashi K."/>
            <person name="Jurgens J.A."/>
            <person name="Kallen N."/>
            <person name="Kersten P."/>
            <person name="Kohler A."/>
            <person name="Kuees U."/>
            <person name="Kumar T.K.A."/>
            <person name="Kuo A."/>
            <person name="LaButti K."/>
            <person name="Larrondo L.F."/>
            <person name="Lindquist E."/>
            <person name="Ling A."/>
            <person name="Lombard V."/>
            <person name="Lucas S."/>
            <person name="Lundell T."/>
            <person name="Martin R."/>
            <person name="McLaughlin D.J."/>
            <person name="Morgenstern I."/>
            <person name="Morin E."/>
            <person name="Murat C."/>
            <person name="Nagy L.G."/>
            <person name="Nolan M."/>
            <person name="Ohm R.A."/>
            <person name="Patyshakuliyeva A."/>
            <person name="Rokas A."/>
            <person name="Ruiz-Duenas F.J."/>
            <person name="Sabat G."/>
            <person name="Salamov A."/>
            <person name="Samejima M."/>
            <person name="Schmutz J."/>
            <person name="Slot J.C."/>
            <person name="St John F."/>
            <person name="Stenlid J."/>
            <person name="Sun H."/>
            <person name="Sun S."/>
            <person name="Syed K."/>
            <person name="Tsang A."/>
            <person name="Wiebenga A."/>
            <person name="Young D."/>
            <person name="Pisabarro A."/>
            <person name="Eastwood D.C."/>
            <person name="Martin F."/>
            <person name="Cullen D."/>
            <person name="Grigoriev I.V."/>
            <person name="Hibbett D.S."/>
        </authorList>
    </citation>
    <scope>NUCLEOTIDE SEQUENCE [LARGE SCALE GENOMIC DNA]</scope>
    <source>
        <strain evidence="5 6">DJM-731 SS1</strain>
    </source>
</reference>
<feature type="transmembrane region" description="Helical" evidence="3">
    <location>
        <begin position="181"/>
        <end position="202"/>
    </location>
</feature>
<evidence type="ECO:0000256" key="2">
    <source>
        <dbReference type="SAM" id="MobiDB-lite"/>
    </source>
</evidence>
<keyword evidence="3" id="KW-0812">Transmembrane</keyword>
<evidence type="ECO:0000313" key="5">
    <source>
        <dbReference type="EMBL" id="EJT96929.1"/>
    </source>
</evidence>
<dbReference type="GeneID" id="63689195"/>
<name>M5FQE5_DACPD</name>
<sequence length="425" mass="47675">MLPTYVLHLVLWQVVPSLLTGLILRTLHYVLGPPPARSRVAARQYQLVYTLIMIGFLGYTFIQAANNVPKNWFQLCGADVDIEREGLNKAFRRFAVKFHPDRAGKDGEELFVRVRAGYEALQVPAKRFAYEKFGDDMISWATEDRFETLVIGLKRSVGFYIVGSLLMGVMKINSGGKDVMLIWRTFILVFCAVVEFFIVLHPTPRAFRFIFSNVLPFQYVDWLHQVSMSISAGLGHLAPIWKPRDIDQNALQQDALRLISTMDTDVIEMIHTDLNQLQIGWSILEAGNETEHRHGKYDPAMLANLETHMIMTVLENRLRSHPEIKQLWDALVVRLSEEPNKIILNGGPSMPTTPMPLQPADIPLPESADVSMISAISMDVAHSPLPPSSPLRYTTPPPGSPMPGMSRTMSSSHLPSPEPEGDVGP</sequence>
<dbReference type="EMBL" id="JH795879">
    <property type="protein sequence ID" value="EJT96929.1"/>
    <property type="molecule type" value="Genomic_DNA"/>
</dbReference>
<dbReference type="GO" id="GO:0051087">
    <property type="term" value="F:protein-folding chaperone binding"/>
    <property type="evidence" value="ECO:0007669"/>
    <property type="project" value="TreeGrafter"/>
</dbReference>
<feature type="region of interest" description="Disordered" evidence="2">
    <location>
        <begin position="381"/>
        <end position="425"/>
    </location>
</feature>
<dbReference type="PANTHER" id="PTHR44360:SF1">
    <property type="entry name" value="DNAJ HOMOLOG SUBFAMILY B MEMBER 9"/>
    <property type="match status" value="1"/>
</dbReference>
<feature type="compositionally biased region" description="Low complexity" evidence="2">
    <location>
        <begin position="402"/>
        <end position="412"/>
    </location>
</feature>
<accession>M5FQE5</accession>
<dbReference type="Pfam" id="PF00226">
    <property type="entry name" value="DnaJ"/>
    <property type="match status" value="1"/>
</dbReference>
<dbReference type="GO" id="GO:0036503">
    <property type="term" value="P:ERAD pathway"/>
    <property type="evidence" value="ECO:0007669"/>
    <property type="project" value="TreeGrafter"/>
</dbReference>
<keyword evidence="6" id="KW-1185">Reference proteome</keyword>
<feature type="transmembrane region" description="Helical" evidence="3">
    <location>
        <begin position="47"/>
        <end position="65"/>
    </location>
</feature>
<feature type="compositionally biased region" description="Pro residues" evidence="2">
    <location>
        <begin position="384"/>
        <end position="401"/>
    </location>
</feature>
<dbReference type="SUPFAM" id="SSF46565">
    <property type="entry name" value="Chaperone J-domain"/>
    <property type="match status" value="1"/>
</dbReference>
<dbReference type="SMART" id="SM00271">
    <property type="entry name" value="DnaJ"/>
    <property type="match status" value="1"/>
</dbReference>
<dbReference type="OMA" id="LETHMIM"/>
<dbReference type="STRING" id="1858805.M5FQE5"/>
<keyword evidence="3" id="KW-0472">Membrane</keyword>
<evidence type="ECO:0000256" key="1">
    <source>
        <dbReference type="ARBA" id="ARBA00023186"/>
    </source>
</evidence>
<dbReference type="GO" id="GO:0005783">
    <property type="term" value="C:endoplasmic reticulum"/>
    <property type="evidence" value="ECO:0007669"/>
    <property type="project" value="TreeGrafter"/>
</dbReference>
<dbReference type="GO" id="GO:0051787">
    <property type="term" value="F:misfolded protein binding"/>
    <property type="evidence" value="ECO:0007669"/>
    <property type="project" value="TreeGrafter"/>
</dbReference>
<dbReference type="InterPro" id="IPR036869">
    <property type="entry name" value="J_dom_sf"/>
</dbReference>
<gene>
    <name evidence="5" type="ORF">DACRYDRAFT_25366</name>
</gene>
<dbReference type="AlphaFoldDB" id="M5FQE5"/>